<dbReference type="Proteomes" id="UP001056120">
    <property type="component" value="Linkage Group LG19"/>
</dbReference>
<organism evidence="1 2">
    <name type="scientific">Smallanthus sonchifolius</name>
    <dbReference type="NCBI Taxonomy" id="185202"/>
    <lineage>
        <taxon>Eukaryota</taxon>
        <taxon>Viridiplantae</taxon>
        <taxon>Streptophyta</taxon>
        <taxon>Embryophyta</taxon>
        <taxon>Tracheophyta</taxon>
        <taxon>Spermatophyta</taxon>
        <taxon>Magnoliopsida</taxon>
        <taxon>eudicotyledons</taxon>
        <taxon>Gunneridae</taxon>
        <taxon>Pentapetalae</taxon>
        <taxon>asterids</taxon>
        <taxon>campanulids</taxon>
        <taxon>Asterales</taxon>
        <taxon>Asteraceae</taxon>
        <taxon>Asteroideae</taxon>
        <taxon>Heliantheae alliance</taxon>
        <taxon>Millerieae</taxon>
        <taxon>Smallanthus</taxon>
    </lineage>
</organism>
<name>A0ACB9DDC4_9ASTR</name>
<accession>A0ACB9DDC4</accession>
<keyword evidence="2" id="KW-1185">Reference proteome</keyword>
<evidence type="ECO:0000313" key="1">
    <source>
        <dbReference type="EMBL" id="KAI3744266.1"/>
    </source>
</evidence>
<sequence>MECRRKNLPTEHLDVCSEKYLELRMDLMRSERHLWEPCFTSQVEHPHKFILNYIATPEIRPELRQEAWNLACVSLHTTLCVRFKSAVVAGRVVYVGAVLKTKNVARIDAQLTVALLKNTKPMAAIVAGMKGFPAIKACVPGKPSLDYQGETEVKHTTEFALKQVKALLKSRLRGKTIGGLGEKSELSAPVEPNSEDIDFYGMWISVVVWNCYWSLEFVIREFYHVMSLLRCCEHLWFYCYYVSTGDSPTVKLILNIMSCQNRCCYLLVVNVNWDSIVLRGNKLSKRWVIRSKWAKLGFSRKWMSSSKWVILMLLEEFSRPFTQSLMQIRTDFVSGAKTDAEAPLDWACIRASPEDKLGRWGSELWRAGDPEDGASPVCSLKETQILWTKYGSGSGFHPIMHETQDMMDEYCPNKRVVKSNQQKEERLSTVCQARGHDPDEGWGGCSGGLRVKDFE</sequence>
<protein>
    <submittedName>
        <fullName evidence="1">Uncharacterized protein</fullName>
    </submittedName>
</protein>
<gene>
    <name evidence="1" type="ORF">L1987_57343</name>
</gene>
<reference evidence="2" key="1">
    <citation type="journal article" date="2022" name="Mol. Ecol. Resour.">
        <title>The genomes of chicory, endive, great burdock and yacon provide insights into Asteraceae palaeo-polyploidization history and plant inulin production.</title>
        <authorList>
            <person name="Fan W."/>
            <person name="Wang S."/>
            <person name="Wang H."/>
            <person name="Wang A."/>
            <person name="Jiang F."/>
            <person name="Liu H."/>
            <person name="Zhao H."/>
            <person name="Xu D."/>
            <person name="Zhang Y."/>
        </authorList>
    </citation>
    <scope>NUCLEOTIDE SEQUENCE [LARGE SCALE GENOMIC DNA]</scope>
    <source>
        <strain evidence="2">cv. Yunnan</strain>
    </source>
</reference>
<evidence type="ECO:0000313" key="2">
    <source>
        <dbReference type="Proteomes" id="UP001056120"/>
    </source>
</evidence>
<comment type="caution">
    <text evidence="1">The sequence shown here is derived from an EMBL/GenBank/DDBJ whole genome shotgun (WGS) entry which is preliminary data.</text>
</comment>
<proteinExistence type="predicted"/>
<reference evidence="1 2" key="2">
    <citation type="journal article" date="2022" name="Mol. Ecol. Resour.">
        <title>The genomes of chicory, endive, great burdock and yacon provide insights into Asteraceae paleo-polyploidization history and plant inulin production.</title>
        <authorList>
            <person name="Fan W."/>
            <person name="Wang S."/>
            <person name="Wang H."/>
            <person name="Wang A."/>
            <person name="Jiang F."/>
            <person name="Liu H."/>
            <person name="Zhao H."/>
            <person name="Xu D."/>
            <person name="Zhang Y."/>
        </authorList>
    </citation>
    <scope>NUCLEOTIDE SEQUENCE [LARGE SCALE GENOMIC DNA]</scope>
    <source>
        <strain evidence="2">cv. Yunnan</strain>
        <tissue evidence="1">Leaves</tissue>
    </source>
</reference>
<dbReference type="EMBL" id="CM042036">
    <property type="protein sequence ID" value="KAI3744266.1"/>
    <property type="molecule type" value="Genomic_DNA"/>
</dbReference>